<proteinExistence type="predicted"/>
<dbReference type="EMBL" id="JABEXW010000177">
    <property type="protein sequence ID" value="KAF4969017.1"/>
    <property type="molecule type" value="Genomic_DNA"/>
</dbReference>
<reference evidence="1" key="1">
    <citation type="journal article" date="2020" name="BMC Genomics">
        <title>Correction to: Identification and distribution of gene clusters required for synthesis of sphingolipid metabolism inhibitors in diverse species of the filamentous fungus Fusarium.</title>
        <authorList>
            <person name="Kim H.S."/>
            <person name="Lohmar J.M."/>
            <person name="Busman M."/>
            <person name="Brown D.W."/>
            <person name="Naumann T.A."/>
            <person name="Divon H.H."/>
            <person name="Lysoe E."/>
            <person name="Uhlig S."/>
            <person name="Proctor R.H."/>
        </authorList>
    </citation>
    <scope>NUCLEOTIDE SEQUENCE</scope>
    <source>
        <strain evidence="1">NRRL 20472</strain>
    </source>
</reference>
<comment type="caution">
    <text evidence="1">The sequence shown here is derived from an EMBL/GenBank/DDBJ whole genome shotgun (WGS) entry which is preliminary data.</text>
</comment>
<protein>
    <submittedName>
        <fullName evidence="1">Uncharacterized protein</fullName>
    </submittedName>
</protein>
<gene>
    <name evidence="1" type="ORF">FSARC_3671</name>
</gene>
<dbReference type="OrthoDB" id="10468618at2759"/>
<reference evidence="1" key="2">
    <citation type="submission" date="2020-05" db="EMBL/GenBank/DDBJ databases">
        <authorList>
            <person name="Kim H.-S."/>
            <person name="Proctor R.H."/>
            <person name="Brown D.W."/>
        </authorList>
    </citation>
    <scope>NUCLEOTIDE SEQUENCE</scope>
    <source>
        <strain evidence="1">NRRL 20472</strain>
    </source>
</reference>
<name>A0A8H4XBL4_9HYPO</name>
<sequence>MDARSNSNCLYAGSCVGLRLRGLTSAATIKIMRLYMEVPLNLLLHGYETVSPSGGPFAWCPMNLLNGTPATLSNTPSRSDLEGNILVDNHGAAIGGWRIRMLTAEDKRTPRPHAMHLSVQYRVEKALQDKWDHCLLLYSDPGKGNQHPALLLAVAGICWPQERYATPFVSGPYIDGHYIGCVFDNNPPGESYEHLWGIRIGCDADKPTTSSKEIVDMVRALSRSRIMRQAYAGRSPFDSNSESDFADGIDRRFDTGFVRSYGGVGRMADTLTSEEMSERTASAPANIDRIDILWDTVTGFTEPRGFQW</sequence>
<organism evidence="1 2">
    <name type="scientific">Fusarium sarcochroum</name>
    <dbReference type="NCBI Taxonomy" id="1208366"/>
    <lineage>
        <taxon>Eukaryota</taxon>
        <taxon>Fungi</taxon>
        <taxon>Dikarya</taxon>
        <taxon>Ascomycota</taxon>
        <taxon>Pezizomycotina</taxon>
        <taxon>Sordariomycetes</taxon>
        <taxon>Hypocreomycetidae</taxon>
        <taxon>Hypocreales</taxon>
        <taxon>Nectriaceae</taxon>
        <taxon>Fusarium</taxon>
        <taxon>Fusarium lateritium species complex</taxon>
    </lineage>
</organism>
<evidence type="ECO:0000313" key="2">
    <source>
        <dbReference type="Proteomes" id="UP000622797"/>
    </source>
</evidence>
<dbReference type="AlphaFoldDB" id="A0A8H4XBL4"/>
<keyword evidence="2" id="KW-1185">Reference proteome</keyword>
<accession>A0A8H4XBL4</accession>
<dbReference type="Proteomes" id="UP000622797">
    <property type="component" value="Unassembled WGS sequence"/>
</dbReference>
<evidence type="ECO:0000313" key="1">
    <source>
        <dbReference type="EMBL" id="KAF4969017.1"/>
    </source>
</evidence>